<dbReference type="Proteomes" id="UP000245981">
    <property type="component" value="Unassembled WGS sequence"/>
</dbReference>
<sequence>MLSNTSIRTRLYIAFGTITLVMIVVCSLFYAGFGRVTQASQLNIHTYQVVEGLNKTTENLLNMETGVRGFSLSGKTPMLAPFNEGKQAFSQYIESIHQLVQDNPEQQKRLADLESRQRNWLETYAQKVIDARERLNQGSMSQQSFFDIFASGEGKIQMDAMRAVIASMIVTEKSLLQSREDELMNERTKTRMTLIGGLILSAGISLILGLLISRSISRPLTLAVNTADTIARGDLTSVITVDRNDETGKLLAALANMQNHLRTLVSQIKDSAASVELAASEIAQGNTELSSRTEEQAAALQQTAASMEQITATVRNNTSVAESTASSARETESLTRASEKAVNEMSQTMHSISVSAAKVKEITAVIQSIAFQTNILALNAAVEAARAGEHGRGFAVVATEVRTLAQRSASSSREIGNLIEEAVNGVEKGVKAADNTAHSILKAASEVASLAQYMDGLALASVEQMQGVSQVSVAVTQMDSVTQSNAALVEQSASASQSLTEQARSLRVLTAAFQV</sequence>
<dbReference type="RefSeq" id="WP_109718236.1">
    <property type="nucleotide sequence ID" value="NZ_CP193924.1"/>
</dbReference>
<dbReference type="OrthoDB" id="2489132at2"/>
<protein>
    <submittedName>
        <fullName evidence="9">Methyl-accepting chemotaxis protein</fullName>
    </submittedName>
</protein>
<dbReference type="InterPro" id="IPR004089">
    <property type="entry name" value="MCPsignal_dom"/>
</dbReference>
<dbReference type="GO" id="GO:0006935">
    <property type="term" value="P:chemotaxis"/>
    <property type="evidence" value="ECO:0007669"/>
    <property type="project" value="UniProtKB-KW"/>
</dbReference>
<dbReference type="Pfam" id="PF00015">
    <property type="entry name" value="MCPsignal"/>
    <property type="match status" value="1"/>
</dbReference>
<dbReference type="CDD" id="cd19410">
    <property type="entry name" value="HK9-like_sensor"/>
    <property type="match status" value="1"/>
</dbReference>
<dbReference type="FunFam" id="1.10.287.950:FF:000001">
    <property type="entry name" value="Methyl-accepting chemotaxis sensory transducer"/>
    <property type="match status" value="1"/>
</dbReference>
<dbReference type="InterPro" id="IPR007891">
    <property type="entry name" value="CHASE3"/>
</dbReference>
<evidence type="ECO:0000256" key="4">
    <source>
        <dbReference type="ARBA" id="ARBA00029447"/>
    </source>
</evidence>
<dbReference type="SMART" id="SM00304">
    <property type="entry name" value="HAMP"/>
    <property type="match status" value="1"/>
</dbReference>
<evidence type="ECO:0000256" key="2">
    <source>
        <dbReference type="ARBA" id="ARBA00022500"/>
    </source>
</evidence>
<evidence type="ECO:0000256" key="5">
    <source>
        <dbReference type="PROSITE-ProRule" id="PRU00284"/>
    </source>
</evidence>
<evidence type="ECO:0000313" key="9">
    <source>
        <dbReference type="EMBL" id="PWK93737.1"/>
    </source>
</evidence>
<dbReference type="Pfam" id="PF05227">
    <property type="entry name" value="CHASE3"/>
    <property type="match status" value="1"/>
</dbReference>
<feature type="domain" description="HAMP" evidence="8">
    <location>
        <begin position="214"/>
        <end position="266"/>
    </location>
</feature>
<name>A0A2V2BCH7_9GAMM</name>
<dbReference type="Pfam" id="PF00672">
    <property type="entry name" value="HAMP"/>
    <property type="match status" value="1"/>
</dbReference>
<evidence type="ECO:0000256" key="1">
    <source>
        <dbReference type="ARBA" id="ARBA00004370"/>
    </source>
</evidence>
<dbReference type="AlphaFoldDB" id="A0A2V2BCH7"/>
<keyword evidence="6" id="KW-0472">Membrane</keyword>
<dbReference type="Gene3D" id="1.10.287.950">
    <property type="entry name" value="Methyl-accepting chemotaxis protein"/>
    <property type="match status" value="1"/>
</dbReference>
<dbReference type="GO" id="GO:0005886">
    <property type="term" value="C:plasma membrane"/>
    <property type="evidence" value="ECO:0007669"/>
    <property type="project" value="TreeGrafter"/>
</dbReference>
<dbReference type="STRING" id="574096.HA38_14580"/>
<keyword evidence="6" id="KW-1133">Transmembrane helix</keyword>
<comment type="similarity">
    <text evidence="4">Belongs to the methyl-accepting chemotaxis (MCP) protein family.</text>
</comment>
<evidence type="ECO:0000259" key="7">
    <source>
        <dbReference type="PROSITE" id="PS50111"/>
    </source>
</evidence>
<keyword evidence="6" id="KW-0812">Transmembrane</keyword>
<dbReference type="PROSITE" id="PS50885">
    <property type="entry name" value="HAMP"/>
    <property type="match status" value="1"/>
</dbReference>
<dbReference type="GO" id="GO:0004888">
    <property type="term" value="F:transmembrane signaling receptor activity"/>
    <property type="evidence" value="ECO:0007669"/>
    <property type="project" value="InterPro"/>
</dbReference>
<dbReference type="SUPFAM" id="SSF58104">
    <property type="entry name" value="Methyl-accepting chemotaxis protein (MCP) signaling domain"/>
    <property type="match status" value="1"/>
</dbReference>
<accession>A0A2V2BCH7</accession>
<keyword evidence="2" id="KW-0145">Chemotaxis</keyword>
<gene>
    <name evidence="9" type="ORF">C7431_11325</name>
</gene>
<dbReference type="EMBL" id="QGHF01000013">
    <property type="protein sequence ID" value="PWK93737.1"/>
    <property type="molecule type" value="Genomic_DNA"/>
</dbReference>
<feature type="transmembrane region" description="Helical" evidence="6">
    <location>
        <begin position="12"/>
        <end position="33"/>
    </location>
</feature>
<dbReference type="PRINTS" id="PR00260">
    <property type="entry name" value="CHEMTRNSDUCR"/>
</dbReference>
<reference evidence="9 10" key="1">
    <citation type="submission" date="2018-05" db="EMBL/GenBank/DDBJ databases">
        <title>Genomic Encyclopedia of Type Strains, Phase IV (KMG-V): Genome sequencing to study the core and pangenomes of soil and plant-associated prokaryotes.</title>
        <authorList>
            <person name="Whitman W."/>
        </authorList>
    </citation>
    <scope>NUCLEOTIDE SEQUENCE [LARGE SCALE GENOMIC DNA]</scope>
    <source>
        <strain evidence="9 10">PNA 200-10</strain>
    </source>
</reference>
<dbReference type="InterPro" id="IPR051310">
    <property type="entry name" value="MCP_chemotaxis"/>
</dbReference>
<evidence type="ECO:0000256" key="6">
    <source>
        <dbReference type="SAM" id="Phobius"/>
    </source>
</evidence>
<dbReference type="InterPro" id="IPR004090">
    <property type="entry name" value="Chemotax_Me-accpt_rcpt"/>
</dbReference>
<dbReference type="PANTHER" id="PTHR43531">
    <property type="entry name" value="PROTEIN ICFG"/>
    <property type="match status" value="1"/>
</dbReference>
<evidence type="ECO:0000313" key="10">
    <source>
        <dbReference type="Proteomes" id="UP000245981"/>
    </source>
</evidence>
<feature type="domain" description="Methyl-accepting transducer" evidence="7">
    <location>
        <begin position="271"/>
        <end position="500"/>
    </location>
</feature>
<evidence type="ECO:0000259" key="8">
    <source>
        <dbReference type="PROSITE" id="PS50885"/>
    </source>
</evidence>
<dbReference type="PROSITE" id="PS50111">
    <property type="entry name" value="CHEMOTAXIS_TRANSDUC_2"/>
    <property type="match status" value="1"/>
</dbReference>
<keyword evidence="3 5" id="KW-0807">Transducer</keyword>
<comment type="subcellular location">
    <subcellularLocation>
        <location evidence="1">Membrane</location>
    </subcellularLocation>
</comment>
<proteinExistence type="inferred from homology"/>
<dbReference type="PANTHER" id="PTHR43531:SF5">
    <property type="entry name" value="METHYL-ACCEPTING CHEMOTAXIS PROTEIN III"/>
    <property type="match status" value="1"/>
</dbReference>
<dbReference type="InterPro" id="IPR003660">
    <property type="entry name" value="HAMP_dom"/>
</dbReference>
<dbReference type="CDD" id="cd06225">
    <property type="entry name" value="HAMP"/>
    <property type="match status" value="1"/>
</dbReference>
<comment type="caution">
    <text evidence="9">The sequence shown here is derived from an EMBL/GenBank/DDBJ whole genome shotgun (WGS) entry which is preliminary data.</text>
</comment>
<feature type="transmembrane region" description="Helical" evidence="6">
    <location>
        <begin position="192"/>
        <end position="212"/>
    </location>
</feature>
<evidence type="ECO:0000256" key="3">
    <source>
        <dbReference type="ARBA" id="ARBA00023224"/>
    </source>
</evidence>
<organism evidence="9 10">
    <name type="scientific">Pantoea allii</name>
    <dbReference type="NCBI Taxonomy" id="574096"/>
    <lineage>
        <taxon>Bacteria</taxon>
        <taxon>Pseudomonadati</taxon>
        <taxon>Pseudomonadota</taxon>
        <taxon>Gammaproteobacteria</taxon>
        <taxon>Enterobacterales</taxon>
        <taxon>Erwiniaceae</taxon>
        <taxon>Pantoea</taxon>
    </lineage>
</organism>
<dbReference type="SMART" id="SM00283">
    <property type="entry name" value="MA"/>
    <property type="match status" value="1"/>
</dbReference>
<dbReference type="GO" id="GO:0007165">
    <property type="term" value="P:signal transduction"/>
    <property type="evidence" value="ECO:0007669"/>
    <property type="project" value="UniProtKB-KW"/>
</dbReference>